<comment type="caution">
    <text evidence="1">The sequence shown here is derived from an EMBL/GenBank/DDBJ whole genome shotgun (WGS) entry which is preliminary data.</text>
</comment>
<organism evidence="1 2">
    <name type="scientific">Diploscapter pachys</name>
    <dbReference type="NCBI Taxonomy" id="2018661"/>
    <lineage>
        <taxon>Eukaryota</taxon>
        <taxon>Metazoa</taxon>
        <taxon>Ecdysozoa</taxon>
        <taxon>Nematoda</taxon>
        <taxon>Chromadorea</taxon>
        <taxon>Rhabditida</taxon>
        <taxon>Rhabditina</taxon>
        <taxon>Rhabditomorpha</taxon>
        <taxon>Rhabditoidea</taxon>
        <taxon>Rhabditidae</taxon>
        <taxon>Diploscapter</taxon>
    </lineage>
</organism>
<proteinExistence type="predicted"/>
<gene>
    <name evidence="1" type="ORF">WR25_03477</name>
</gene>
<keyword evidence="2" id="KW-1185">Reference proteome</keyword>
<dbReference type="Proteomes" id="UP000218231">
    <property type="component" value="Unassembled WGS sequence"/>
</dbReference>
<name>A0A2A2LAR4_9BILA</name>
<accession>A0A2A2LAR4</accession>
<evidence type="ECO:0000313" key="2">
    <source>
        <dbReference type="Proteomes" id="UP000218231"/>
    </source>
</evidence>
<dbReference type="AlphaFoldDB" id="A0A2A2LAR4"/>
<dbReference type="EMBL" id="LIAE01006982">
    <property type="protein sequence ID" value="PAV83218.1"/>
    <property type="molecule type" value="Genomic_DNA"/>
</dbReference>
<evidence type="ECO:0000313" key="1">
    <source>
        <dbReference type="EMBL" id="PAV83218.1"/>
    </source>
</evidence>
<reference evidence="1 2" key="1">
    <citation type="journal article" date="2017" name="Curr. Biol.">
        <title>Genome architecture and evolution of a unichromosomal asexual nematode.</title>
        <authorList>
            <person name="Fradin H."/>
            <person name="Zegar C."/>
            <person name="Gutwein M."/>
            <person name="Lucas J."/>
            <person name="Kovtun M."/>
            <person name="Corcoran D."/>
            <person name="Baugh L.R."/>
            <person name="Kiontke K."/>
            <person name="Gunsalus K."/>
            <person name="Fitch D.H."/>
            <person name="Piano F."/>
        </authorList>
    </citation>
    <scope>NUCLEOTIDE SEQUENCE [LARGE SCALE GENOMIC DNA]</scope>
    <source>
        <strain evidence="1">PF1309</strain>
    </source>
</reference>
<sequence length="247" mass="26647">MLQDHPGRINSKNKEGCAGCDPLYVPRLCELVNSANDPNNVCFMVKPEAEALSQYYTAVGCMEAKVIANGEYSAVERADGQLYGTNPVQTEQLQVYGTFQCTENSKWYLRTPLAEANGIVDGIILYTKPATACQMCTVNSLGVTTAPCPTEYVSCQLPTKNPMLRTSASGCSEIIVTCPASAPNLVFYTDQPDPEAPLSETSTTPVVYTMECDGATGKFKSLFEMRPTTSISCGAISRIGADKPENF</sequence>
<protein>
    <submittedName>
        <fullName evidence="1">Uncharacterized protein</fullName>
    </submittedName>
</protein>